<evidence type="ECO:0000256" key="1">
    <source>
        <dbReference type="SAM" id="Phobius"/>
    </source>
</evidence>
<keyword evidence="1" id="KW-0812">Transmembrane</keyword>
<sequence>MANKLCIVWIFSLKLFTLFILTLLATIMLVYYSEIYSNFTSSTLTILKITTALTTTTSTTTKTTSTSTTSTIPITTENLTSVEVVTTVETTTVTTPAVGSLVHGQTGCTENSQCKGYLSGTIICSTGTCSCLDNTRVYDSGTFMCKVKCNDNCVTNDDCITSICSSGICGCAYCFQCDATQNCIFNTGGTNLGNGVSGIQC</sequence>
<proteinExistence type="predicted"/>
<evidence type="ECO:0000313" key="2">
    <source>
        <dbReference type="EMBL" id="CAF0882734.1"/>
    </source>
</evidence>
<dbReference type="AlphaFoldDB" id="A0A813YDT5"/>
<evidence type="ECO:0000313" key="3">
    <source>
        <dbReference type="Proteomes" id="UP000663879"/>
    </source>
</evidence>
<feature type="transmembrane region" description="Helical" evidence="1">
    <location>
        <begin position="7"/>
        <end position="32"/>
    </location>
</feature>
<gene>
    <name evidence="2" type="ORF">OXX778_LOCUS10499</name>
</gene>
<reference evidence="2" key="1">
    <citation type="submission" date="2021-02" db="EMBL/GenBank/DDBJ databases">
        <authorList>
            <person name="Nowell W R."/>
        </authorList>
    </citation>
    <scope>NUCLEOTIDE SEQUENCE</scope>
    <source>
        <strain evidence="2">Ploen Becks lab</strain>
    </source>
</reference>
<name>A0A813YDT5_9BILA</name>
<keyword evidence="1" id="KW-1133">Transmembrane helix</keyword>
<keyword evidence="3" id="KW-1185">Reference proteome</keyword>
<accession>A0A813YDT5</accession>
<dbReference type="Proteomes" id="UP000663879">
    <property type="component" value="Unassembled WGS sequence"/>
</dbReference>
<comment type="caution">
    <text evidence="2">The sequence shown here is derived from an EMBL/GenBank/DDBJ whole genome shotgun (WGS) entry which is preliminary data.</text>
</comment>
<protein>
    <submittedName>
        <fullName evidence="2">Uncharacterized protein</fullName>
    </submittedName>
</protein>
<keyword evidence="1" id="KW-0472">Membrane</keyword>
<organism evidence="2 3">
    <name type="scientific">Brachionus calyciflorus</name>
    <dbReference type="NCBI Taxonomy" id="104777"/>
    <lineage>
        <taxon>Eukaryota</taxon>
        <taxon>Metazoa</taxon>
        <taxon>Spiralia</taxon>
        <taxon>Gnathifera</taxon>
        <taxon>Rotifera</taxon>
        <taxon>Eurotatoria</taxon>
        <taxon>Monogononta</taxon>
        <taxon>Pseudotrocha</taxon>
        <taxon>Ploima</taxon>
        <taxon>Brachionidae</taxon>
        <taxon>Brachionus</taxon>
    </lineage>
</organism>
<dbReference type="EMBL" id="CAJNOC010001670">
    <property type="protein sequence ID" value="CAF0882734.1"/>
    <property type="molecule type" value="Genomic_DNA"/>
</dbReference>